<dbReference type="EMBL" id="KN837345">
    <property type="protein sequence ID" value="KIJ27163.1"/>
    <property type="molecule type" value="Genomic_DNA"/>
</dbReference>
<dbReference type="PANTHER" id="PTHR35871:SF1">
    <property type="entry name" value="CXC1-LIKE CYSTEINE CLUSTER ASSOCIATED WITH KDZ TRANSPOSASES DOMAIN-CONTAINING PROTEIN"/>
    <property type="match status" value="1"/>
</dbReference>
<proteinExistence type="predicted"/>
<dbReference type="GO" id="GO:0003676">
    <property type="term" value="F:nucleic acid binding"/>
    <property type="evidence" value="ECO:0007669"/>
    <property type="project" value="InterPro"/>
</dbReference>
<dbReference type="InterPro" id="IPR036397">
    <property type="entry name" value="RNaseH_sf"/>
</dbReference>
<dbReference type="PANTHER" id="PTHR35871">
    <property type="entry name" value="EXPRESSED PROTEIN"/>
    <property type="match status" value="1"/>
</dbReference>
<dbReference type="Proteomes" id="UP000054279">
    <property type="component" value="Unassembled WGS sequence"/>
</dbReference>
<organism evidence="1 2">
    <name type="scientific">Sphaerobolus stellatus (strain SS14)</name>
    <dbReference type="NCBI Taxonomy" id="990650"/>
    <lineage>
        <taxon>Eukaryota</taxon>
        <taxon>Fungi</taxon>
        <taxon>Dikarya</taxon>
        <taxon>Basidiomycota</taxon>
        <taxon>Agaricomycotina</taxon>
        <taxon>Agaricomycetes</taxon>
        <taxon>Phallomycetidae</taxon>
        <taxon>Geastrales</taxon>
        <taxon>Sphaerobolaceae</taxon>
        <taxon>Sphaerobolus</taxon>
    </lineage>
</organism>
<dbReference type="OrthoDB" id="6511194at2759"/>
<dbReference type="HOGENOM" id="CLU_005726_1_0_1"/>
<accession>A0A0C9TD64</accession>
<evidence type="ECO:0000313" key="2">
    <source>
        <dbReference type="Proteomes" id="UP000054279"/>
    </source>
</evidence>
<name>A0A0C9TD64_SPHS4</name>
<protein>
    <recommendedName>
        <fullName evidence="3">Tc1-like transposase DDE domain-containing protein</fullName>
    </recommendedName>
</protein>
<sequence>MVATLNFYLDVELSYTWREASVLAVKAAGRSAKFAWNIREWLHTYLCHQKLPMHRYGRHHSSILEDEDLQEPLQLGLLEKAKDGYIYAQDVVDLVGSPELQEKLGTKNGAKTTISLRTAQRWLKKLDWHYGNAKRGMYIDGHEREDVVKYRNKFIKCWQEYLKCMVVYDNEGNILSTPTGFPVPGGQFRLILVTHDESTFYAHDHRKVKWVHSSHKAVPERKGEGASLMVSDFLTAEWGRLKDNEDESRIIFKAEKNRDGYFDADDLLNQVKLAIEIFESQSNGTATGLFLFDNAPSHQKRAADALSARKMPKNSVEGWTHHKNGLQMRNGTLPNGSSQNFYFPDNHTMMPGWFKGMEVIIKERGLWPEGGLNAQCQGFKCLPGKTNCCCRRLLFTQPDFQNQKSQLEEYITSQGHICDFYPKFHCELNFIEQYWGAVKWRHRSTPKTTDINEMEKNVIACLDDVPLLQIYRYANRSARFISAYSQGLNGAEAVWANKKYHSHRTLPPWMVEEAKKHLGKEEIANK</sequence>
<reference evidence="1 2" key="1">
    <citation type="submission" date="2014-06" db="EMBL/GenBank/DDBJ databases">
        <title>Evolutionary Origins and Diversification of the Mycorrhizal Mutualists.</title>
        <authorList>
            <consortium name="DOE Joint Genome Institute"/>
            <consortium name="Mycorrhizal Genomics Consortium"/>
            <person name="Kohler A."/>
            <person name="Kuo A."/>
            <person name="Nagy L.G."/>
            <person name="Floudas D."/>
            <person name="Copeland A."/>
            <person name="Barry K.W."/>
            <person name="Cichocki N."/>
            <person name="Veneault-Fourrey C."/>
            <person name="LaButti K."/>
            <person name="Lindquist E.A."/>
            <person name="Lipzen A."/>
            <person name="Lundell T."/>
            <person name="Morin E."/>
            <person name="Murat C."/>
            <person name="Riley R."/>
            <person name="Ohm R."/>
            <person name="Sun H."/>
            <person name="Tunlid A."/>
            <person name="Henrissat B."/>
            <person name="Grigoriev I.V."/>
            <person name="Hibbett D.S."/>
            <person name="Martin F."/>
        </authorList>
    </citation>
    <scope>NUCLEOTIDE SEQUENCE [LARGE SCALE GENOMIC DNA]</scope>
    <source>
        <strain evidence="1 2">SS14</strain>
    </source>
</reference>
<dbReference type="Gene3D" id="3.30.420.10">
    <property type="entry name" value="Ribonuclease H-like superfamily/Ribonuclease H"/>
    <property type="match status" value="1"/>
</dbReference>
<gene>
    <name evidence="1" type="ORF">M422DRAFT_191356</name>
</gene>
<evidence type="ECO:0008006" key="3">
    <source>
        <dbReference type="Google" id="ProtNLM"/>
    </source>
</evidence>
<keyword evidence="2" id="KW-1185">Reference proteome</keyword>
<evidence type="ECO:0000313" key="1">
    <source>
        <dbReference type="EMBL" id="KIJ27163.1"/>
    </source>
</evidence>
<dbReference type="AlphaFoldDB" id="A0A0C9TD64"/>